<proteinExistence type="inferred from homology"/>
<evidence type="ECO:0000256" key="5">
    <source>
        <dbReference type="SAM" id="MobiDB-lite"/>
    </source>
</evidence>
<reference evidence="6" key="1">
    <citation type="submission" date="2023-02" db="EMBL/GenBank/DDBJ databases">
        <title>Identification and recombinant expression of a fungal hydrolase from Papiliotrema laurentii that hydrolyzes apple cutin and clears colloidal polyester polyurethane.</title>
        <authorList>
            <consortium name="DOE Joint Genome Institute"/>
            <person name="Roman V.A."/>
            <person name="Bojanowski C."/>
            <person name="Crable B.R."/>
            <person name="Wagner D.N."/>
            <person name="Hung C.S."/>
            <person name="Nadeau L.J."/>
            <person name="Schratz L."/>
            <person name="Haridas S."/>
            <person name="Pangilinan J."/>
            <person name="Lipzen A."/>
            <person name="Na H."/>
            <person name="Yan M."/>
            <person name="Ng V."/>
            <person name="Grigoriev I.V."/>
            <person name="Spatafora J.W."/>
            <person name="Barlow D."/>
            <person name="Biffinger J."/>
            <person name="Kelley-Loughnane N."/>
            <person name="Varaljay V.A."/>
            <person name="Crookes-Goodson W.J."/>
        </authorList>
    </citation>
    <scope>NUCLEOTIDE SEQUENCE</scope>
    <source>
        <strain evidence="6">5307AH</strain>
    </source>
</reference>
<evidence type="ECO:0000256" key="1">
    <source>
        <dbReference type="ARBA" id="ARBA00006484"/>
    </source>
</evidence>
<keyword evidence="3" id="KW-0560">Oxidoreductase</keyword>
<name>A0AAD9LA95_PAPLA</name>
<sequence>MSFARVSSLVGRYITRPRTAVTLRTLHYPYNRTFSNTPIIMSGQTGEHAHLKASELFSCRGLTAVVTGGGTGIGLMQTLALVENGAKVFIVSRNADKLRDVASKYGGDGKTRGEIIPVAGDLSNKEGISKAVDEVSKQAPNGINILINNAGIAGEGSREGYEVGEDAEKLKAQLWKSEFKEWSDIYQTNVVAYYFTSAAFAPLLNAAAKNTKGYASQIINVSSISGILKSASGGQFAYAGSKAAVVQLSKVMAQEFLPLKLRVNQIAPGIFPSQMTAGDSDPHTHKSDLSNTEKGKGLPAGRPGNENDMAAATLYLASYGGVFLNGQMLHPDGGAVVQSNSSL</sequence>
<dbReference type="PANTHER" id="PTHR43618">
    <property type="entry name" value="7-ALPHA-HYDROXYSTEROID DEHYDROGENASE"/>
    <property type="match status" value="1"/>
</dbReference>
<evidence type="ECO:0000313" key="6">
    <source>
        <dbReference type="EMBL" id="KAK1927909.1"/>
    </source>
</evidence>
<protein>
    <submittedName>
        <fullName evidence="6">Short chain dehydrogenase/reductase</fullName>
    </submittedName>
</protein>
<feature type="region of interest" description="Disordered" evidence="5">
    <location>
        <begin position="274"/>
        <end position="304"/>
    </location>
</feature>
<dbReference type="SUPFAM" id="SSF51735">
    <property type="entry name" value="NAD(P)-binding Rossmann-fold domains"/>
    <property type="match status" value="1"/>
</dbReference>
<dbReference type="AlphaFoldDB" id="A0AAD9LA95"/>
<comment type="similarity">
    <text evidence="1 4">Belongs to the short-chain dehydrogenases/reductases (SDR) family.</text>
</comment>
<evidence type="ECO:0000313" key="7">
    <source>
        <dbReference type="Proteomes" id="UP001182556"/>
    </source>
</evidence>
<dbReference type="Pfam" id="PF00106">
    <property type="entry name" value="adh_short"/>
    <property type="match status" value="1"/>
</dbReference>
<dbReference type="EMBL" id="JAODAN010000001">
    <property type="protein sequence ID" value="KAK1927909.1"/>
    <property type="molecule type" value="Genomic_DNA"/>
</dbReference>
<evidence type="ECO:0000256" key="4">
    <source>
        <dbReference type="RuleBase" id="RU000363"/>
    </source>
</evidence>
<accession>A0AAD9LA95</accession>
<dbReference type="InterPro" id="IPR052178">
    <property type="entry name" value="Sec_Metab_Biosynth_SDR"/>
</dbReference>
<dbReference type="InterPro" id="IPR020904">
    <property type="entry name" value="Sc_DH/Rdtase_CS"/>
</dbReference>
<evidence type="ECO:0000256" key="2">
    <source>
        <dbReference type="ARBA" id="ARBA00022857"/>
    </source>
</evidence>
<dbReference type="InterPro" id="IPR036291">
    <property type="entry name" value="NAD(P)-bd_dom_sf"/>
</dbReference>
<dbReference type="PRINTS" id="PR00081">
    <property type="entry name" value="GDHRDH"/>
</dbReference>
<organism evidence="6 7">
    <name type="scientific">Papiliotrema laurentii</name>
    <name type="common">Cryptococcus laurentii</name>
    <dbReference type="NCBI Taxonomy" id="5418"/>
    <lineage>
        <taxon>Eukaryota</taxon>
        <taxon>Fungi</taxon>
        <taxon>Dikarya</taxon>
        <taxon>Basidiomycota</taxon>
        <taxon>Agaricomycotina</taxon>
        <taxon>Tremellomycetes</taxon>
        <taxon>Tremellales</taxon>
        <taxon>Rhynchogastremaceae</taxon>
        <taxon>Papiliotrema</taxon>
    </lineage>
</organism>
<dbReference type="InterPro" id="IPR002347">
    <property type="entry name" value="SDR_fam"/>
</dbReference>
<dbReference type="PANTHER" id="PTHR43618:SF4">
    <property type="entry name" value="SHORT CHAIN DEHYDROGENASE_REDUCTASE FAMILY (AFU_ORTHOLOGUE AFUA_7G04540)"/>
    <property type="match status" value="1"/>
</dbReference>
<dbReference type="PROSITE" id="PS00061">
    <property type="entry name" value="ADH_SHORT"/>
    <property type="match status" value="1"/>
</dbReference>
<dbReference type="Proteomes" id="UP001182556">
    <property type="component" value="Unassembled WGS sequence"/>
</dbReference>
<evidence type="ECO:0000256" key="3">
    <source>
        <dbReference type="ARBA" id="ARBA00023002"/>
    </source>
</evidence>
<comment type="caution">
    <text evidence="6">The sequence shown here is derived from an EMBL/GenBank/DDBJ whole genome shotgun (WGS) entry which is preliminary data.</text>
</comment>
<dbReference type="PRINTS" id="PR00080">
    <property type="entry name" value="SDRFAMILY"/>
</dbReference>
<feature type="compositionally biased region" description="Basic and acidic residues" evidence="5">
    <location>
        <begin position="280"/>
        <end position="296"/>
    </location>
</feature>
<keyword evidence="7" id="KW-1185">Reference proteome</keyword>
<dbReference type="Gene3D" id="3.40.50.720">
    <property type="entry name" value="NAD(P)-binding Rossmann-like Domain"/>
    <property type="match status" value="1"/>
</dbReference>
<keyword evidence="2" id="KW-0521">NADP</keyword>
<dbReference type="GO" id="GO:0016491">
    <property type="term" value="F:oxidoreductase activity"/>
    <property type="evidence" value="ECO:0007669"/>
    <property type="project" value="UniProtKB-KW"/>
</dbReference>
<gene>
    <name evidence="6" type="ORF">DB88DRAFT_479744</name>
</gene>